<feature type="domain" description="4Fe-4S ferredoxin-type" evidence="8">
    <location>
        <begin position="31"/>
        <end position="61"/>
    </location>
</feature>
<keyword evidence="5" id="KW-0479">Metal-binding</keyword>
<comment type="similarity">
    <text evidence="2">Belongs to the complex I 20 kDa subunit family.</text>
</comment>
<dbReference type="KEGG" id="dpg:DESPIGER_2317"/>
<accession>A0A1K1LHG7</accession>
<dbReference type="Pfam" id="PF12838">
    <property type="entry name" value="Fer4_7"/>
    <property type="match status" value="1"/>
</dbReference>
<proteinExistence type="inferred from homology"/>
<keyword evidence="7" id="KW-0411">Iron-sulfur</keyword>
<dbReference type="Gene3D" id="3.40.50.12280">
    <property type="match status" value="1"/>
</dbReference>
<dbReference type="GO" id="GO:0046872">
    <property type="term" value="F:metal ion binding"/>
    <property type="evidence" value="ECO:0007669"/>
    <property type="project" value="UniProtKB-KW"/>
</dbReference>
<protein>
    <submittedName>
        <fullName evidence="9">NADH ubiquinone oxidoreductase 20 kDa subunit</fullName>
    </submittedName>
</protein>
<reference evidence="10" key="1">
    <citation type="submission" date="2016-10" db="EMBL/GenBank/DDBJ databases">
        <authorList>
            <person name="Wegmann U."/>
        </authorList>
    </citation>
    <scope>NUCLEOTIDE SEQUENCE [LARGE SCALE GENOMIC DNA]</scope>
</reference>
<evidence type="ECO:0000256" key="7">
    <source>
        <dbReference type="ARBA" id="ARBA00023014"/>
    </source>
</evidence>
<keyword evidence="9" id="KW-0830">Ubiquinone</keyword>
<dbReference type="PROSITE" id="PS00198">
    <property type="entry name" value="4FE4S_FER_1"/>
    <property type="match status" value="1"/>
</dbReference>
<feature type="domain" description="4Fe-4S ferredoxin-type" evidence="8">
    <location>
        <begin position="70"/>
        <end position="103"/>
    </location>
</feature>
<dbReference type="OrthoDB" id="9786737at2"/>
<dbReference type="InterPro" id="IPR052375">
    <property type="entry name" value="Complex_I_20kDa-like"/>
</dbReference>
<sequence>MLDIFKERLHQKYRTLDFPRKAPGLSPRYMGRPEIAAGDCGACRACLDVCPTGALRKLSPAGPGPAGETGGIALDMGRCLFCGACARACTAARGEGLIRFTKDYRVAAFTREDLIVTARPRPPHTPTACHGLFSRSLKLREISAAGCNACEADTNVLGTLVYDLGKFGISFVASPRHADGILVTGPVSRNMRDAVLATWAAVPEPRIAIAVGSCAISGGLFADSDECCGGLPPLCDVQLFVPGCPPSPWSILDGLLRLKSEKDVL</sequence>
<dbReference type="InterPro" id="IPR006137">
    <property type="entry name" value="NADH_UbQ_OxRdtase-like_20kDa"/>
</dbReference>
<evidence type="ECO:0000259" key="8">
    <source>
        <dbReference type="PROSITE" id="PS51379"/>
    </source>
</evidence>
<comment type="similarity">
    <text evidence="3">Belongs to the FrhG family.</text>
</comment>
<evidence type="ECO:0000256" key="4">
    <source>
        <dbReference type="ARBA" id="ARBA00022485"/>
    </source>
</evidence>
<comment type="cofactor">
    <cofactor evidence="1">
        <name>[4Fe-4S] cluster</name>
        <dbReference type="ChEBI" id="CHEBI:49883"/>
    </cofactor>
</comment>
<dbReference type="PROSITE" id="PS51379">
    <property type="entry name" value="4FE4S_FER_2"/>
    <property type="match status" value="2"/>
</dbReference>
<dbReference type="Proteomes" id="UP000186323">
    <property type="component" value="Chromosome I"/>
</dbReference>
<dbReference type="InterPro" id="IPR017896">
    <property type="entry name" value="4Fe4S_Fe-S-bd"/>
</dbReference>
<organism evidence="9 10">
    <name type="scientific">Desulfovibrio piger</name>
    <dbReference type="NCBI Taxonomy" id="901"/>
    <lineage>
        <taxon>Bacteria</taxon>
        <taxon>Pseudomonadati</taxon>
        <taxon>Thermodesulfobacteriota</taxon>
        <taxon>Desulfovibrionia</taxon>
        <taxon>Desulfovibrionales</taxon>
        <taxon>Desulfovibrionaceae</taxon>
        <taxon>Desulfovibrio</taxon>
    </lineage>
</organism>
<dbReference type="GO" id="GO:0051539">
    <property type="term" value="F:4 iron, 4 sulfur cluster binding"/>
    <property type="evidence" value="ECO:0007669"/>
    <property type="project" value="UniProtKB-KW"/>
</dbReference>
<keyword evidence="6" id="KW-0408">Iron</keyword>
<evidence type="ECO:0000313" key="9">
    <source>
        <dbReference type="EMBL" id="SFV74139.1"/>
    </source>
</evidence>
<name>A0A1K1LHG7_9BACT</name>
<evidence type="ECO:0000256" key="6">
    <source>
        <dbReference type="ARBA" id="ARBA00023004"/>
    </source>
</evidence>
<keyword evidence="4" id="KW-0004">4Fe-4S</keyword>
<evidence type="ECO:0000313" key="10">
    <source>
        <dbReference type="Proteomes" id="UP000186323"/>
    </source>
</evidence>
<dbReference type="EMBL" id="LT630450">
    <property type="protein sequence ID" value="SFV74139.1"/>
    <property type="molecule type" value="Genomic_DNA"/>
</dbReference>
<dbReference type="RefSeq" id="WP_072336819.1">
    <property type="nucleotide sequence ID" value="NZ_DBGAMW010000094.1"/>
</dbReference>
<dbReference type="AlphaFoldDB" id="A0A1K1LHG7"/>
<dbReference type="PANTHER" id="PTHR42989:SF1">
    <property type="entry name" value="FORMATE HYDROGENLYASE SUBUNIT 7-RELATED"/>
    <property type="match status" value="1"/>
</dbReference>
<evidence type="ECO:0000256" key="2">
    <source>
        <dbReference type="ARBA" id="ARBA00009173"/>
    </source>
</evidence>
<dbReference type="SUPFAM" id="SSF56770">
    <property type="entry name" value="HydA/Nqo6-like"/>
    <property type="match status" value="1"/>
</dbReference>
<gene>
    <name evidence="9" type="ORF">DESPIGER_2317</name>
</gene>
<evidence type="ECO:0000256" key="5">
    <source>
        <dbReference type="ARBA" id="ARBA00022723"/>
    </source>
</evidence>
<dbReference type="Pfam" id="PF01058">
    <property type="entry name" value="Oxidored_q6"/>
    <property type="match status" value="1"/>
</dbReference>
<keyword evidence="10" id="KW-1185">Reference proteome</keyword>
<dbReference type="PANTHER" id="PTHR42989">
    <property type="entry name" value="HYDROGENASE-4 COMPONENT I"/>
    <property type="match status" value="1"/>
</dbReference>
<dbReference type="InterPro" id="IPR017900">
    <property type="entry name" value="4Fe4S_Fe_S_CS"/>
</dbReference>
<dbReference type="SUPFAM" id="SSF54862">
    <property type="entry name" value="4Fe-4S ferredoxins"/>
    <property type="match status" value="1"/>
</dbReference>
<evidence type="ECO:0000256" key="1">
    <source>
        <dbReference type="ARBA" id="ARBA00001966"/>
    </source>
</evidence>
<dbReference type="Gene3D" id="3.30.70.3270">
    <property type="match status" value="1"/>
</dbReference>
<evidence type="ECO:0000256" key="3">
    <source>
        <dbReference type="ARBA" id="ARBA00010870"/>
    </source>
</evidence>